<reference evidence="11 12" key="1">
    <citation type="journal article" date="2015" name="Nat. Commun.">
        <title>Lucilia cuprina genome unlocks parasitic fly biology to underpin future interventions.</title>
        <authorList>
            <person name="Anstead C.A."/>
            <person name="Korhonen P.K."/>
            <person name="Young N.D."/>
            <person name="Hall R.S."/>
            <person name="Jex A.R."/>
            <person name="Murali S.C."/>
            <person name="Hughes D.S."/>
            <person name="Lee S.F."/>
            <person name="Perry T."/>
            <person name="Stroehlein A.J."/>
            <person name="Ansell B.R."/>
            <person name="Breugelmans B."/>
            <person name="Hofmann A."/>
            <person name="Qu J."/>
            <person name="Dugan S."/>
            <person name="Lee S.L."/>
            <person name="Chao H."/>
            <person name="Dinh H."/>
            <person name="Han Y."/>
            <person name="Doddapaneni H.V."/>
            <person name="Worley K.C."/>
            <person name="Muzny D.M."/>
            <person name="Ioannidis P."/>
            <person name="Waterhouse R.M."/>
            <person name="Zdobnov E.M."/>
            <person name="James P.J."/>
            <person name="Bagnall N.H."/>
            <person name="Kotze A.C."/>
            <person name="Gibbs R.A."/>
            <person name="Richards S."/>
            <person name="Batterham P."/>
            <person name="Gasser R.B."/>
        </authorList>
    </citation>
    <scope>NUCLEOTIDE SEQUENCE [LARGE SCALE GENOMIC DNA]</scope>
    <source>
        <strain evidence="11 12">LS</strain>
        <tissue evidence="11">Full body</tissue>
    </source>
</reference>
<dbReference type="OMA" id="IYYKANT"/>
<protein>
    <recommendedName>
        <fullName evidence="10">Elongation of very long chain fatty acids protein</fullName>
        <ecNumber evidence="10">2.3.1.199</ecNumber>
    </recommendedName>
    <alternativeName>
        <fullName evidence="10">Very-long-chain 3-oxoacyl-CoA synthase</fullName>
    </alternativeName>
</protein>
<dbReference type="InterPro" id="IPR002076">
    <property type="entry name" value="ELO_fam"/>
</dbReference>
<keyword evidence="2 10" id="KW-0444">Lipid biosynthesis</keyword>
<feature type="transmembrane region" description="Helical" evidence="10">
    <location>
        <begin position="59"/>
        <end position="79"/>
    </location>
</feature>
<name>A0A0L0BTT4_LUCCU</name>
<dbReference type="Proteomes" id="UP000037069">
    <property type="component" value="Unassembled WGS sequence"/>
</dbReference>
<evidence type="ECO:0000256" key="5">
    <source>
        <dbReference type="ARBA" id="ARBA00022832"/>
    </source>
</evidence>
<evidence type="ECO:0000256" key="2">
    <source>
        <dbReference type="ARBA" id="ARBA00022516"/>
    </source>
</evidence>
<dbReference type="PANTHER" id="PTHR11157:SF164">
    <property type="entry name" value="ELONGATION OF VERY LONG CHAIN FATTY ACIDS PROTEIN"/>
    <property type="match status" value="1"/>
</dbReference>
<feature type="transmembrane region" description="Helical" evidence="10">
    <location>
        <begin position="224"/>
        <end position="242"/>
    </location>
</feature>
<dbReference type="GO" id="GO:0019367">
    <property type="term" value="P:fatty acid elongation, saturated fatty acid"/>
    <property type="evidence" value="ECO:0007669"/>
    <property type="project" value="TreeGrafter"/>
</dbReference>
<comment type="subcellular location">
    <subcellularLocation>
        <location evidence="1">Membrane</location>
        <topology evidence="1">Multi-pass membrane protein</topology>
    </subcellularLocation>
</comment>
<keyword evidence="7 10" id="KW-0443">Lipid metabolism</keyword>
<evidence type="ECO:0000256" key="7">
    <source>
        <dbReference type="ARBA" id="ARBA00023098"/>
    </source>
</evidence>
<gene>
    <name evidence="11" type="ORF">FF38_13357</name>
</gene>
<dbReference type="GO" id="GO:0034625">
    <property type="term" value="P:fatty acid elongation, monounsaturated fatty acid"/>
    <property type="evidence" value="ECO:0007669"/>
    <property type="project" value="TreeGrafter"/>
</dbReference>
<sequence length="262" mass="31114">MEAVVDTIFKSGVVDTRFGLSSPTFIIFIIISYLLFVYKIGPRLMQNRPPLNLKQFMSIYNIVQVTSCLYLVNGIWSLLSWDLFNFNKCIYYKANTPGRELFDKLTYFTFWLKIVELLDTIIFVLRKKENQITYLHVFHHSSTITLVYMLLKYYRGNGPLFPIYLNSWVHVIMYTYYFFANICSADIMKKFILIKKSITIIQMIQFCLILSQAAIMWTNCQIPFMLRVYYCIVVSVIFYGFYDFYKKAYLQPSVNKLKNKIK</sequence>
<keyword evidence="3 10" id="KW-0808">Transferase</keyword>
<dbReference type="EC" id="2.3.1.199" evidence="10"/>
<keyword evidence="8 10" id="KW-0472">Membrane</keyword>
<dbReference type="GO" id="GO:0030148">
    <property type="term" value="P:sphingolipid biosynthetic process"/>
    <property type="evidence" value="ECO:0007669"/>
    <property type="project" value="TreeGrafter"/>
</dbReference>
<evidence type="ECO:0000313" key="12">
    <source>
        <dbReference type="Proteomes" id="UP000037069"/>
    </source>
</evidence>
<feature type="transmembrane region" description="Helical" evidence="10">
    <location>
        <begin position="20"/>
        <end position="38"/>
    </location>
</feature>
<dbReference type="AlphaFoldDB" id="A0A0L0BTT4"/>
<dbReference type="OrthoDB" id="434092at2759"/>
<evidence type="ECO:0000256" key="8">
    <source>
        <dbReference type="ARBA" id="ARBA00023136"/>
    </source>
</evidence>
<organism evidence="11 12">
    <name type="scientific">Lucilia cuprina</name>
    <name type="common">Green bottle fly</name>
    <name type="synonym">Australian sheep blowfly</name>
    <dbReference type="NCBI Taxonomy" id="7375"/>
    <lineage>
        <taxon>Eukaryota</taxon>
        <taxon>Metazoa</taxon>
        <taxon>Ecdysozoa</taxon>
        <taxon>Arthropoda</taxon>
        <taxon>Hexapoda</taxon>
        <taxon>Insecta</taxon>
        <taxon>Pterygota</taxon>
        <taxon>Neoptera</taxon>
        <taxon>Endopterygota</taxon>
        <taxon>Diptera</taxon>
        <taxon>Brachycera</taxon>
        <taxon>Muscomorpha</taxon>
        <taxon>Oestroidea</taxon>
        <taxon>Calliphoridae</taxon>
        <taxon>Luciliinae</taxon>
        <taxon>Lucilia</taxon>
    </lineage>
</organism>
<dbReference type="GO" id="GO:0009922">
    <property type="term" value="F:fatty acid elongase activity"/>
    <property type="evidence" value="ECO:0007669"/>
    <property type="project" value="UniProtKB-EC"/>
</dbReference>
<evidence type="ECO:0000256" key="9">
    <source>
        <dbReference type="ARBA" id="ARBA00023160"/>
    </source>
</evidence>
<evidence type="ECO:0000256" key="3">
    <source>
        <dbReference type="ARBA" id="ARBA00022679"/>
    </source>
</evidence>
<feature type="transmembrane region" description="Helical" evidence="10">
    <location>
        <begin position="197"/>
        <end position="218"/>
    </location>
</feature>
<comment type="caution">
    <text evidence="11">The sequence shown here is derived from an EMBL/GenBank/DDBJ whole genome shotgun (WGS) entry which is preliminary data.</text>
</comment>
<comment type="similarity">
    <text evidence="10">Belongs to the ELO family.</text>
</comment>
<accession>A0A0L0BTT4</accession>
<dbReference type="GO" id="GO:0034626">
    <property type="term" value="P:fatty acid elongation, polyunsaturated fatty acid"/>
    <property type="evidence" value="ECO:0007669"/>
    <property type="project" value="TreeGrafter"/>
</dbReference>
<dbReference type="GO" id="GO:0005789">
    <property type="term" value="C:endoplasmic reticulum membrane"/>
    <property type="evidence" value="ECO:0007669"/>
    <property type="project" value="TreeGrafter"/>
</dbReference>
<dbReference type="STRING" id="7375.A0A0L0BTT4"/>
<feature type="transmembrane region" description="Helical" evidence="10">
    <location>
        <begin position="132"/>
        <end position="151"/>
    </location>
</feature>
<keyword evidence="5 10" id="KW-0276">Fatty acid metabolism</keyword>
<dbReference type="PANTHER" id="PTHR11157">
    <property type="entry name" value="FATTY ACID ACYL TRANSFERASE-RELATED"/>
    <property type="match status" value="1"/>
</dbReference>
<comment type="catalytic activity">
    <reaction evidence="10">
        <text>a very-long-chain acyl-CoA + malonyl-CoA + H(+) = a very-long-chain 3-oxoacyl-CoA + CO2 + CoA</text>
        <dbReference type="Rhea" id="RHEA:32727"/>
        <dbReference type="ChEBI" id="CHEBI:15378"/>
        <dbReference type="ChEBI" id="CHEBI:16526"/>
        <dbReference type="ChEBI" id="CHEBI:57287"/>
        <dbReference type="ChEBI" id="CHEBI:57384"/>
        <dbReference type="ChEBI" id="CHEBI:90725"/>
        <dbReference type="ChEBI" id="CHEBI:90736"/>
        <dbReference type="EC" id="2.3.1.199"/>
    </reaction>
</comment>
<dbReference type="EMBL" id="JRES01001351">
    <property type="protein sequence ID" value="KNC23416.1"/>
    <property type="molecule type" value="Genomic_DNA"/>
</dbReference>
<proteinExistence type="inferred from homology"/>
<keyword evidence="6 10" id="KW-1133">Transmembrane helix</keyword>
<keyword evidence="4 10" id="KW-0812">Transmembrane</keyword>
<keyword evidence="9 10" id="KW-0275">Fatty acid biosynthesis</keyword>
<dbReference type="Pfam" id="PF01151">
    <property type="entry name" value="ELO"/>
    <property type="match status" value="1"/>
</dbReference>
<evidence type="ECO:0000256" key="4">
    <source>
        <dbReference type="ARBA" id="ARBA00022692"/>
    </source>
</evidence>
<evidence type="ECO:0000256" key="6">
    <source>
        <dbReference type="ARBA" id="ARBA00022989"/>
    </source>
</evidence>
<keyword evidence="12" id="KW-1185">Reference proteome</keyword>
<feature type="transmembrane region" description="Helical" evidence="10">
    <location>
        <begin position="163"/>
        <end position="185"/>
    </location>
</feature>
<feature type="transmembrane region" description="Helical" evidence="10">
    <location>
        <begin position="105"/>
        <end position="125"/>
    </location>
</feature>
<evidence type="ECO:0000256" key="1">
    <source>
        <dbReference type="ARBA" id="ARBA00004141"/>
    </source>
</evidence>
<evidence type="ECO:0000313" key="11">
    <source>
        <dbReference type="EMBL" id="KNC23416.1"/>
    </source>
</evidence>
<evidence type="ECO:0000256" key="10">
    <source>
        <dbReference type="RuleBase" id="RU361115"/>
    </source>
</evidence>
<dbReference type="GO" id="GO:0042761">
    <property type="term" value="P:very long-chain fatty acid biosynthetic process"/>
    <property type="evidence" value="ECO:0007669"/>
    <property type="project" value="TreeGrafter"/>
</dbReference>